<dbReference type="RefSeq" id="WP_231488984.1">
    <property type="nucleotide sequence ID" value="NZ_BAAAZO010000005.1"/>
</dbReference>
<evidence type="ECO:0008006" key="3">
    <source>
        <dbReference type="Google" id="ProtNLM"/>
    </source>
</evidence>
<keyword evidence="2" id="KW-1185">Reference proteome</keyword>
<proteinExistence type="predicted"/>
<dbReference type="SUPFAM" id="SSF103032">
    <property type="entry name" value="Hypothetical protein YwqG"/>
    <property type="match status" value="1"/>
</dbReference>
<dbReference type="Gene3D" id="2.30.320.10">
    <property type="entry name" value="YwqG-like"/>
    <property type="match status" value="1"/>
</dbReference>
<dbReference type="EMBL" id="BAAAZO010000005">
    <property type="protein sequence ID" value="GAA3614767.1"/>
    <property type="molecule type" value="Genomic_DNA"/>
</dbReference>
<name>A0ABP6ZS15_9ACTN</name>
<sequence>MDDRQTFREAASRQGLPVAAVDWWVQLARPRLELIREAEGPAVGRFGGSPTLPEDIAWPSGMTHLASIDLSAIPAGSHDLNLPQDGHLIFFSQEDITPEECAVLHVPSGVLTEEREGEDVLDSFPLYSRTGWALPEERSQSALELGEPDVDLDEEAVRAAMREVPAREDVVVAIGGYGDEASSGVGSPVENPGEEVLLVQTFLPRDLVGDRFGGSDVCILSFLITPDDLAGRSFDKTWLFSDFLG</sequence>
<dbReference type="InterPro" id="IPR015315">
    <property type="entry name" value="DUF1963"/>
</dbReference>
<comment type="caution">
    <text evidence="1">The sequence shown here is derived from an EMBL/GenBank/DDBJ whole genome shotgun (WGS) entry which is preliminary data.</text>
</comment>
<protein>
    <recommendedName>
        <fullName evidence="3">DUF1963 domain-containing protein</fullName>
    </recommendedName>
</protein>
<accession>A0ABP6ZS15</accession>
<reference evidence="2" key="1">
    <citation type="journal article" date="2019" name="Int. J. Syst. Evol. Microbiol.">
        <title>The Global Catalogue of Microorganisms (GCM) 10K type strain sequencing project: providing services to taxonomists for standard genome sequencing and annotation.</title>
        <authorList>
            <consortium name="The Broad Institute Genomics Platform"/>
            <consortium name="The Broad Institute Genome Sequencing Center for Infectious Disease"/>
            <person name="Wu L."/>
            <person name="Ma J."/>
        </authorList>
    </citation>
    <scope>NUCLEOTIDE SEQUENCE [LARGE SCALE GENOMIC DNA]</scope>
    <source>
        <strain evidence="2">JCM 16902</strain>
    </source>
</reference>
<gene>
    <name evidence="1" type="ORF">GCM10022223_33780</name>
</gene>
<dbReference type="Pfam" id="PF09234">
    <property type="entry name" value="DUF1963"/>
    <property type="match status" value="1"/>
</dbReference>
<organism evidence="1 2">
    <name type="scientific">Kineosporia mesophila</name>
    <dbReference type="NCBI Taxonomy" id="566012"/>
    <lineage>
        <taxon>Bacteria</taxon>
        <taxon>Bacillati</taxon>
        <taxon>Actinomycetota</taxon>
        <taxon>Actinomycetes</taxon>
        <taxon>Kineosporiales</taxon>
        <taxon>Kineosporiaceae</taxon>
        <taxon>Kineosporia</taxon>
    </lineage>
</organism>
<evidence type="ECO:0000313" key="1">
    <source>
        <dbReference type="EMBL" id="GAA3614767.1"/>
    </source>
</evidence>
<evidence type="ECO:0000313" key="2">
    <source>
        <dbReference type="Proteomes" id="UP001501074"/>
    </source>
</evidence>
<dbReference type="Proteomes" id="UP001501074">
    <property type="component" value="Unassembled WGS sequence"/>
</dbReference>
<dbReference type="InterPro" id="IPR035948">
    <property type="entry name" value="YwqG-like_sf"/>
</dbReference>